<dbReference type="SUPFAM" id="SSF109755">
    <property type="entry name" value="PhoU-like"/>
    <property type="match status" value="1"/>
</dbReference>
<evidence type="ECO:0000259" key="9">
    <source>
        <dbReference type="Pfam" id="PF01895"/>
    </source>
</evidence>
<dbReference type="PIRSF" id="PIRSF003107">
    <property type="entry name" value="PhoU"/>
    <property type="match status" value="1"/>
</dbReference>
<dbReference type="InterPro" id="IPR026022">
    <property type="entry name" value="PhoU_dom"/>
</dbReference>
<organism evidence="10 11">
    <name type="scientific">Algimonas arctica</name>
    <dbReference type="NCBI Taxonomy" id="1479486"/>
    <lineage>
        <taxon>Bacteria</taxon>
        <taxon>Pseudomonadati</taxon>
        <taxon>Pseudomonadota</taxon>
        <taxon>Alphaproteobacteria</taxon>
        <taxon>Maricaulales</taxon>
        <taxon>Robiginitomaculaceae</taxon>
        <taxon>Algimonas</taxon>
    </lineage>
</organism>
<keyword evidence="5 8" id="KW-0963">Cytoplasm</keyword>
<feature type="domain" description="PhoU" evidence="9">
    <location>
        <begin position="22"/>
        <end position="108"/>
    </location>
</feature>
<evidence type="ECO:0000256" key="7">
    <source>
        <dbReference type="ARBA" id="ARBA00056181"/>
    </source>
</evidence>
<reference evidence="10" key="2">
    <citation type="submission" date="2020-09" db="EMBL/GenBank/DDBJ databases">
        <authorList>
            <person name="Sun Q."/>
            <person name="Kim S."/>
        </authorList>
    </citation>
    <scope>NUCLEOTIDE SEQUENCE</scope>
    <source>
        <strain evidence="10">KCTC 32513</strain>
    </source>
</reference>
<evidence type="ECO:0000256" key="6">
    <source>
        <dbReference type="ARBA" id="ARBA00022592"/>
    </source>
</evidence>
<dbReference type="GO" id="GO:0006817">
    <property type="term" value="P:phosphate ion transport"/>
    <property type="evidence" value="ECO:0007669"/>
    <property type="project" value="UniProtKB-KW"/>
</dbReference>
<keyword evidence="6 8" id="KW-0592">Phosphate transport</keyword>
<name>A0A8J3CUX7_9PROT</name>
<accession>A0A8J3CUX7</accession>
<evidence type="ECO:0000256" key="8">
    <source>
        <dbReference type="PIRNR" id="PIRNR003107"/>
    </source>
</evidence>
<dbReference type="AlphaFoldDB" id="A0A8J3CUX7"/>
<dbReference type="Pfam" id="PF01895">
    <property type="entry name" value="PhoU"/>
    <property type="match status" value="2"/>
</dbReference>
<dbReference type="FunFam" id="1.20.58.220:FF:000004">
    <property type="entry name" value="Phosphate-specific transport system accessory protein PhoU"/>
    <property type="match status" value="1"/>
</dbReference>
<evidence type="ECO:0000256" key="2">
    <source>
        <dbReference type="ARBA" id="ARBA00008107"/>
    </source>
</evidence>
<dbReference type="Gene3D" id="1.20.58.220">
    <property type="entry name" value="Phosphate transport system protein phou homolog 2, domain 2"/>
    <property type="match status" value="1"/>
</dbReference>
<dbReference type="EMBL" id="BMZH01000016">
    <property type="protein sequence ID" value="GHB03461.1"/>
    <property type="molecule type" value="Genomic_DNA"/>
</dbReference>
<sequence>MSNDHIATSFDEDMTRLEAMFLEMGGIVTAQLKAATRALRKEDRALAKEVVKGDKKLNKIEADLNNLAIKILALRQPFAGDLRKVVITLKSAGHLERIGDLTRNMAQRTNTIAKAEADTGPIDTLIRMSEIVQDMIASIMLAYKMRDTELAIKVRALDQNVDTSHNALFREMLTYMMEDLRNISGCMHVMFMAKNIERMGDNVADIAKEIVYMNTGNWPEGKRTKSDKTSKMIIEHDLA</sequence>
<dbReference type="GO" id="GO:0030643">
    <property type="term" value="P:intracellular phosphate ion homeostasis"/>
    <property type="evidence" value="ECO:0007669"/>
    <property type="project" value="InterPro"/>
</dbReference>
<comment type="caution">
    <text evidence="10">The sequence shown here is derived from an EMBL/GenBank/DDBJ whole genome shotgun (WGS) entry which is preliminary data.</text>
</comment>
<comment type="subunit">
    <text evidence="3 8">Homodimer.</text>
</comment>
<reference evidence="10" key="1">
    <citation type="journal article" date="2014" name="Int. J. Syst. Evol. Microbiol.">
        <title>Complete genome sequence of Corynebacterium casei LMG S-19264T (=DSM 44701T), isolated from a smear-ripened cheese.</title>
        <authorList>
            <consortium name="US DOE Joint Genome Institute (JGI-PGF)"/>
            <person name="Walter F."/>
            <person name="Albersmeier A."/>
            <person name="Kalinowski J."/>
            <person name="Ruckert C."/>
        </authorList>
    </citation>
    <scope>NUCLEOTIDE SEQUENCE</scope>
    <source>
        <strain evidence="10">KCTC 32513</strain>
    </source>
</reference>
<dbReference type="PANTHER" id="PTHR42930:SF3">
    <property type="entry name" value="PHOSPHATE-SPECIFIC TRANSPORT SYSTEM ACCESSORY PROTEIN PHOU"/>
    <property type="match status" value="1"/>
</dbReference>
<dbReference type="PANTHER" id="PTHR42930">
    <property type="entry name" value="PHOSPHATE-SPECIFIC TRANSPORT SYSTEM ACCESSORY PROTEIN PHOU"/>
    <property type="match status" value="1"/>
</dbReference>
<keyword evidence="4 8" id="KW-0813">Transport</keyword>
<evidence type="ECO:0000256" key="1">
    <source>
        <dbReference type="ARBA" id="ARBA00004496"/>
    </source>
</evidence>
<dbReference type="NCBIfam" id="TIGR02135">
    <property type="entry name" value="phoU_full"/>
    <property type="match status" value="1"/>
</dbReference>
<dbReference type="RefSeq" id="WP_189499442.1">
    <property type="nucleotide sequence ID" value="NZ_BMZH01000016.1"/>
</dbReference>
<gene>
    <name evidence="10" type="ORF">GCM10009069_27690</name>
</gene>
<dbReference type="GO" id="GO:0045936">
    <property type="term" value="P:negative regulation of phosphate metabolic process"/>
    <property type="evidence" value="ECO:0007669"/>
    <property type="project" value="InterPro"/>
</dbReference>
<evidence type="ECO:0000256" key="5">
    <source>
        <dbReference type="ARBA" id="ARBA00022490"/>
    </source>
</evidence>
<feature type="domain" description="PhoU" evidence="9">
    <location>
        <begin position="125"/>
        <end position="210"/>
    </location>
</feature>
<evidence type="ECO:0000313" key="11">
    <source>
        <dbReference type="Proteomes" id="UP000634004"/>
    </source>
</evidence>
<dbReference type="Proteomes" id="UP000634004">
    <property type="component" value="Unassembled WGS sequence"/>
</dbReference>
<dbReference type="InterPro" id="IPR028366">
    <property type="entry name" value="PhoU"/>
</dbReference>
<evidence type="ECO:0000256" key="4">
    <source>
        <dbReference type="ARBA" id="ARBA00022448"/>
    </source>
</evidence>
<dbReference type="InterPro" id="IPR038078">
    <property type="entry name" value="PhoU-like_sf"/>
</dbReference>
<protein>
    <recommendedName>
        <fullName evidence="8">Phosphate-specific transport system accessory protein PhoU</fullName>
    </recommendedName>
</protein>
<dbReference type="GO" id="GO:0005737">
    <property type="term" value="C:cytoplasm"/>
    <property type="evidence" value="ECO:0007669"/>
    <property type="project" value="UniProtKB-SubCell"/>
</dbReference>
<comment type="subcellular location">
    <subcellularLocation>
        <location evidence="1 8">Cytoplasm</location>
    </subcellularLocation>
</comment>
<evidence type="ECO:0000256" key="3">
    <source>
        <dbReference type="ARBA" id="ARBA00011738"/>
    </source>
</evidence>
<proteinExistence type="inferred from homology"/>
<keyword evidence="11" id="KW-1185">Reference proteome</keyword>
<evidence type="ECO:0000313" key="10">
    <source>
        <dbReference type="EMBL" id="GHB03461.1"/>
    </source>
</evidence>
<comment type="similarity">
    <text evidence="2 8">Belongs to the PhoU family.</text>
</comment>
<comment type="function">
    <text evidence="7 8">Plays a role in the regulation of phosphate uptake.</text>
</comment>